<comment type="caution">
    <text evidence="2">The sequence shown here is derived from an EMBL/GenBank/DDBJ whole genome shotgun (WGS) entry which is preliminary data.</text>
</comment>
<feature type="compositionally biased region" description="Polar residues" evidence="1">
    <location>
        <begin position="211"/>
        <end position="222"/>
    </location>
</feature>
<accession>A0AAD4Q1X8</accession>
<reference evidence="2" key="1">
    <citation type="submission" date="2021-12" db="EMBL/GenBank/DDBJ databases">
        <title>Convergent genome expansion in fungi linked to evolution of root-endophyte symbiosis.</title>
        <authorList>
            <consortium name="DOE Joint Genome Institute"/>
            <person name="Ke Y.-H."/>
            <person name="Bonito G."/>
            <person name="Liao H.-L."/>
            <person name="Looney B."/>
            <person name="Rojas-Flechas A."/>
            <person name="Nash J."/>
            <person name="Hameed K."/>
            <person name="Schadt C."/>
            <person name="Martin F."/>
            <person name="Crous P.W."/>
            <person name="Miettinen O."/>
            <person name="Magnuson J.K."/>
            <person name="Labbe J."/>
            <person name="Jacobson D."/>
            <person name="Doktycz M.J."/>
            <person name="Veneault-Fourrey C."/>
            <person name="Kuo A."/>
            <person name="Mondo S."/>
            <person name="Calhoun S."/>
            <person name="Riley R."/>
            <person name="Ohm R."/>
            <person name="LaButti K."/>
            <person name="Andreopoulos B."/>
            <person name="Pangilinan J."/>
            <person name="Nolan M."/>
            <person name="Tritt A."/>
            <person name="Clum A."/>
            <person name="Lipzen A."/>
            <person name="Daum C."/>
            <person name="Barry K."/>
            <person name="Grigoriev I.V."/>
            <person name="Vilgalys R."/>
        </authorList>
    </citation>
    <scope>NUCLEOTIDE SEQUENCE</scope>
    <source>
        <strain evidence="2">PMI_201</strain>
    </source>
</reference>
<proteinExistence type="predicted"/>
<dbReference type="EMBL" id="JAJTJA010000002">
    <property type="protein sequence ID" value="KAH8703082.1"/>
    <property type="molecule type" value="Genomic_DNA"/>
</dbReference>
<evidence type="ECO:0000256" key="1">
    <source>
        <dbReference type="SAM" id="MobiDB-lite"/>
    </source>
</evidence>
<protein>
    <submittedName>
        <fullName evidence="2">Uncharacterized protein</fullName>
    </submittedName>
</protein>
<organism evidence="2 3">
    <name type="scientific">Talaromyces proteolyticus</name>
    <dbReference type="NCBI Taxonomy" id="1131652"/>
    <lineage>
        <taxon>Eukaryota</taxon>
        <taxon>Fungi</taxon>
        <taxon>Dikarya</taxon>
        <taxon>Ascomycota</taxon>
        <taxon>Pezizomycotina</taxon>
        <taxon>Eurotiomycetes</taxon>
        <taxon>Eurotiomycetidae</taxon>
        <taxon>Eurotiales</taxon>
        <taxon>Trichocomaceae</taxon>
        <taxon>Talaromyces</taxon>
        <taxon>Talaromyces sect. Bacilispori</taxon>
    </lineage>
</organism>
<dbReference type="Proteomes" id="UP001201262">
    <property type="component" value="Unassembled WGS sequence"/>
</dbReference>
<evidence type="ECO:0000313" key="3">
    <source>
        <dbReference type="Proteomes" id="UP001201262"/>
    </source>
</evidence>
<feature type="compositionally biased region" description="Basic and acidic residues" evidence="1">
    <location>
        <begin position="197"/>
        <end position="209"/>
    </location>
</feature>
<keyword evidence="3" id="KW-1185">Reference proteome</keyword>
<dbReference type="RefSeq" id="XP_046076100.1">
    <property type="nucleotide sequence ID" value="XM_046213531.1"/>
</dbReference>
<name>A0AAD4Q1X8_9EURO</name>
<sequence>MPRPALPKPGFSLLRLHNTQNPHHIATLSSAAKTSLIDSIAEDIEGCVYVIGHYCQTGVLDTNNTVQFDQVIRKIKHGERRALRKTLQRMRSLKKQAKKAKKGLRMMKSLMKKDALRKDQEQAQTGSQMKLALAPTVTQGSELLAFPSFNSDVGNANNSSDSQPTAPTTTTSAEVPAAHCGEEAVITVKEILWNETSKQRGNEVDDAKHVQNVQTMENNDMD</sequence>
<dbReference type="AlphaFoldDB" id="A0AAD4Q1X8"/>
<dbReference type="GeneID" id="70243818"/>
<feature type="region of interest" description="Disordered" evidence="1">
    <location>
        <begin position="197"/>
        <end position="222"/>
    </location>
</feature>
<feature type="region of interest" description="Disordered" evidence="1">
    <location>
        <begin position="152"/>
        <end position="178"/>
    </location>
</feature>
<gene>
    <name evidence="2" type="ORF">BGW36DRAFT_354515</name>
</gene>
<evidence type="ECO:0000313" key="2">
    <source>
        <dbReference type="EMBL" id="KAH8703082.1"/>
    </source>
</evidence>
<feature type="compositionally biased region" description="Low complexity" evidence="1">
    <location>
        <begin position="159"/>
        <end position="178"/>
    </location>
</feature>